<comment type="caution">
    <text evidence="5">The sequence shown here is derived from an EMBL/GenBank/DDBJ whole genome shotgun (WGS) entry which is preliminary data.</text>
</comment>
<dbReference type="EMBL" id="JBFQGM010000018">
    <property type="protein sequence ID" value="MFL9465737.1"/>
    <property type="molecule type" value="Genomic_DNA"/>
</dbReference>
<name>A0ABW8WXJ0_9CYAN</name>
<dbReference type="InterPro" id="IPR018060">
    <property type="entry name" value="HTH_AraC"/>
</dbReference>
<dbReference type="SMART" id="SM00342">
    <property type="entry name" value="HTH_ARAC"/>
    <property type="match status" value="1"/>
</dbReference>
<evidence type="ECO:0000313" key="5">
    <source>
        <dbReference type="EMBL" id="MFL9465737.1"/>
    </source>
</evidence>
<dbReference type="InterPro" id="IPR009057">
    <property type="entry name" value="Homeodomain-like_sf"/>
</dbReference>
<dbReference type="Gene3D" id="1.10.10.60">
    <property type="entry name" value="Homeodomain-like"/>
    <property type="match status" value="2"/>
</dbReference>
<organism evidence="5 6">
    <name type="scientific">Scytonema tolypothrichoides VB-61278_2</name>
    <dbReference type="NCBI Taxonomy" id="3232314"/>
    <lineage>
        <taxon>Bacteria</taxon>
        <taxon>Bacillati</taxon>
        <taxon>Cyanobacteriota</taxon>
        <taxon>Cyanophyceae</taxon>
        <taxon>Nostocales</taxon>
        <taxon>Scytonemataceae</taxon>
        <taxon>Scytonema</taxon>
    </lineage>
</organism>
<proteinExistence type="predicted"/>
<accession>A0ABW8WXJ0</accession>
<dbReference type="RefSeq" id="WP_082051637.1">
    <property type="nucleotide sequence ID" value="NZ_JBFQGM010000018.1"/>
</dbReference>
<dbReference type="PROSITE" id="PS01124">
    <property type="entry name" value="HTH_ARAC_FAMILY_2"/>
    <property type="match status" value="1"/>
</dbReference>
<dbReference type="PRINTS" id="PR00032">
    <property type="entry name" value="HTHARAC"/>
</dbReference>
<keyword evidence="2" id="KW-0238">DNA-binding</keyword>
<dbReference type="Proteomes" id="UP001628874">
    <property type="component" value="Unassembled WGS sequence"/>
</dbReference>
<dbReference type="SUPFAM" id="SSF46689">
    <property type="entry name" value="Homeodomain-like"/>
    <property type="match status" value="2"/>
</dbReference>
<protein>
    <submittedName>
        <fullName evidence="5">Helix-turn-helix transcriptional regulator</fullName>
    </submittedName>
</protein>
<dbReference type="Pfam" id="PF12833">
    <property type="entry name" value="HTH_18"/>
    <property type="match status" value="1"/>
</dbReference>
<evidence type="ECO:0000256" key="1">
    <source>
        <dbReference type="ARBA" id="ARBA00023015"/>
    </source>
</evidence>
<evidence type="ECO:0000259" key="4">
    <source>
        <dbReference type="PROSITE" id="PS01124"/>
    </source>
</evidence>
<dbReference type="InterPro" id="IPR018062">
    <property type="entry name" value="HTH_AraC-typ_CS"/>
</dbReference>
<dbReference type="PANTHER" id="PTHR46796">
    <property type="entry name" value="HTH-TYPE TRANSCRIPTIONAL ACTIVATOR RHAS-RELATED"/>
    <property type="match status" value="1"/>
</dbReference>
<keyword evidence="3" id="KW-0804">Transcription</keyword>
<keyword evidence="1" id="KW-0805">Transcription regulation</keyword>
<dbReference type="PROSITE" id="PS00041">
    <property type="entry name" value="HTH_ARAC_FAMILY_1"/>
    <property type="match status" value="1"/>
</dbReference>
<feature type="domain" description="HTH araC/xylS-type" evidence="4">
    <location>
        <begin position="204"/>
        <end position="302"/>
    </location>
</feature>
<keyword evidence="6" id="KW-1185">Reference proteome</keyword>
<dbReference type="InterPro" id="IPR020449">
    <property type="entry name" value="Tscrpt_reg_AraC-type_HTH"/>
</dbReference>
<sequence length="303" mass="33660">MRTCTMQLHSNINLIDPKTGQRFPSAPDQSVVLSSVQAGWRNHLTLEVQRLNPMELPEHYIEGHRLIINLGSSVRFGWRTGGRTHEAILPPGGFCLQSNGETNAPFWQDEMTVAAIAIKPAFIETIFEDRTPDAIDTFAERRCIEDELAYNYARALASELATPGEPLYSETLSLAFTLHLLNCHSCKAKKPLSPKGKLSATQLRDAIAIARTQLGAELNLNTLANAAQVSEFHFSRLFKKTTGMAPHQFVLRLRLERAQALIKTGQMPLSEVAVAVGFFDQAHFTNVFKRAFGMTPRAFAKAL</sequence>
<evidence type="ECO:0000313" key="6">
    <source>
        <dbReference type="Proteomes" id="UP001628874"/>
    </source>
</evidence>
<dbReference type="InterPro" id="IPR050204">
    <property type="entry name" value="AraC_XylS_family_regulators"/>
</dbReference>
<dbReference type="PANTHER" id="PTHR46796:SF6">
    <property type="entry name" value="ARAC SUBFAMILY"/>
    <property type="match status" value="1"/>
</dbReference>
<gene>
    <name evidence="5" type="ORF">AB0759_34595</name>
</gene>
<reference evidence="5 6" key="1">
    <citation type="submission" date="2024-07" db="EMBL/GenBank/DDBJ databases">
        <authorList>
            <person name="Tripathy S."/>
        </authorList>
    </citation>
    <scope>NUCLEOTIDE SEQUENCE [LARGE SCALE GENOMIC DNA]</scope>
    <source>
        <strain evidence="5 6">VB-61278_2</strain>
    </source>
</reference>
<evidence type="ECO:0000256" key="3">
    <source>
        <dbReference type="ARBA" id="ARBA00023163"/>
    </source>
</evidence>
<evidence type="ECO:0000256" key="2">
    <source>
        <dbReference type="ARBA" id="ARBA00023125"/>
    </source>
</evidence>